<protein>
    <submittedName>
        <fullName evidence="1">Uncharacterized protein</fullName>
    </submittedName>
</protein>
<name>A0ABP8I670_9GAMM</name>
<accession>A0ABP8I670</accession>
<comment type="caution">
    <text evidence="1">The sequence shown here is derived from an EMBL/GenBank/DDBJ whole genome shotgun (WGS) entry which is preliminary data.</text>
</comment>
<proteinExistence type="predicted"/>
<evidence type="ECO:0000313" key="2">
    <source>
        <dbReference type="Proteomes" id="UP001501294"/>
    </source>
</evidence>
<keyword evidence="2" id="KW-1185">Reference proteome</keyword>
<reference evidence="2" key="1">
    <citation type="journal article" date="2019" name="Int. J. Syst. Evol. Microbiol.">
        <title>The Global Catalogue of Microorganisms (GCM) 10K type strain sequencing project: providing services to taxonomists for standard genome sequencing and annotation.</title>
        <authorList>
            <consortium name="The Broad Institute Genomics Platform"/>
            <consortium name="The Broad Institute Genome Sequencing Center for Infectious Disease"/>
            <person name="Wu L."/>
            <person name="Ma J."/>
        </authorList>
    </citation>
    <scope>NUCLEOTIDE SEQUENCE [LARGE SCALE GENOMIC DNA]</scope>
    <source>
        <strain evidence="2">JCM 17727</strain>
    </source>
</reference>
<organism evidence="1 2">
    <name type="scientific">Kangiella taiwanensis</name>
    <dbReference type="NCBI Taxonomy" id="1079179"/>
    <lineage>
        <taxon>Bacteria</taxon>
        <taxon>Pseudomonadati</taxon>
        <taxon>Pseudomonadota</taxon>
        <taxon>Gammaproteobacteria</taxon>
        <taxon>Kangiellales</taxon>
        <taxon>Kangiellaceae</taxon>
        <taxon>Kangiella</taxon>
    </lineage>
</organism>
<sequence>MSQLEKEKTTKTKGMFSLFFERKRLEEEAKIKELKQKNKD</sequence>
<dbReference type="RefSeq" id="WP_263296425.1">
    <property type="nucleotide sequence ID" value="NZ_BAABFU010000003.1"/>
</dbReference>
<dbReference type="Proteomes" id="UP001501294">
    <property type="component" value="Unassembled WGS sequence"/>
</dbReference>
<gene>
    <name evidence="1" type="ORF">GCM10023150_19730</name>
</gene>
<dbReference type="EMBL" id="BAABFU010000003">
    <property type="protein sequence ID" value="GAA4352266.1"/>
    <property type="molecule type" value="Genomic_DNA"/>
</dbReference>
<evidence type="ECO:0000313" key="1">
    <source>
        <dbReference type="EMBL" id="GAA4352266.1"/>
    </source>
</evidence>